<evidence type="ECO:0000256" key="1">
    <source>
        <dbReference type="SAM" id="Coils"/>
    </source>
</evidence>
<organism evidence="2 3">
    <name type="scientific">Streptococcus suis</name>
    <dbReference type="NCBI Taxonomy" id="1307"/>
    <lineage>
        <taxon>Bacteria</taxon>
        <taxon>Bacillati</taxon>
        <taxon>Bacillota</taxon>
        <taxon>Bacilli</taxon>
        <taxon>Lactobacillales</taxon>
        <taxon>Streptococcaceae</taxon>
        <taxon>Streptococcus</taxon>
    </lineage>
</organism>
<dbReference type="AlphaFoldDB" id="A0A822VLW5"/>
<dbReference type="Proteomes" id="UP000075041">
    <property type="component" value="Unassembled WGS sequence"/>
</dbReference>
<proteinExistence type="predicted"/>
<sequence length="77" mass="9099">MKFLEMMKRFLSLDEVEDSVNKVNPLTSSEEKWKALALELNKELQRTREQHKFAIQECVRLQTICDCQAELLADREV</sequence>
<keyword evidence="1" id="KW-0175">Coiled coil</keyword>
<reference evidence="2 3" key="1">
    <citation type="submission" date="2016-02" db="EMBL/GenBank/DDBJ databases">
        <authorList>
            <consortium name="Pathogen Informatics"/>
        </authorList>
    </citation>
    <scope>NUCLEOTIDE SEQUENCE [LARGE SCALE GENOMIC DNA]</scope>
    <source>
        <strain evidence="2 3">LOLA-SS005</strain>
    </source>
</reference>
<dbReference type="RefSeq" id="WP_023370555.1">
    <property type="nucleotide sequence ID" value="NZ_CEDP01000014.1"/>
</dbReference>
<evidence type="ECO:0000313" key="3">
    <source>
        <dbReference type="Proteomes" id="UP000075041"/>
    </source>
</evidence>
<protein>
    <submittedName>
        <fullName evidence="2">Uncharacterized protein</fullName>
    </submittedName>
</protein>
<dbReference type="EMBL" id="FIFJ01000021">
    <property type="protein sequence ID" value="CYU15633.1"/>
    <property type="molecule type" value="Genomic_DNA"/>
</dbReference>
<comment type="caution">
    <text evidence="2">The sequence shown here is derived from an EMBL/GenBank/DDBJ whole genome shotgun (WGS) entry which is preliminary data.</text>
</comment>
<accession>A0A822VLW5</accession>
<feature type="coiled-coil region" evidence="1">
    <location>
        <begin position="30"/>
        <end position="57"/>
    </location>
</feature>
<name>A0A822VLW5_STRSU</name>
<gene>
    <name evidence="2" type="ORF">ERS132356_01610</name>
</gene>
<evidence type="ECO:0000313" key="2">
    <source>
        <dbReference type="EMBL" id="CYU15633.1"/>
    </source>
</evidence>